<dbReference type="InterPro" id="IPR046347">
    <property type="entry name" value="bZIP_sf"/>
</dbReference>
<sequence length="872" mass="95278">MDEIQASIESVTDSSVDPVSVIPSTSLSPAPPSNPPSQEVEESDAVVPASDPGTPSSATLVIPSSVSASKTRSRTPKQRAPVVPNSAADFRRREANRLAAERSRSRQNEKYGSLDQASKSLIEENERLKRQIAELEGEGHSNIAMASDQEEANRTLSNSATAVSITEEQAHVEERQGKDQGTEARDQEQEQSPTSRQEQEAHSHTILAALTDITGVDFSAAADDHNENSWIQGMESLLGDHTESISNARLTELAAVATERGEGEDGNIPIPNHQDGSKDSPLGPNGLPFKIGLIPSPANNPVIALAAAINTEIERIIMEDLADTKAAISTIEKQIESLKAGIRISPEEQASSEDILALPGIVLDTDLNSISSASSKLTREISTIQGALPQLHEDLIKRRDVKSKEETKVFDLVKEIKGLDIGNDDEKKAFIAKLKSLGGFVETLLSENQDRDLSYASGSYSSPAIARRRRGRPPKGDISRTIYQSFLLKPSPPRSDPSVEHETKPKPRIPRKSRKSKLSRQLSPSQANEGVEENIRQLQASTPVPEIQPSVPAEETTDPVHEVEIELNHTDQEEATAEAVNRAEAFILSQLASHEQQQQHQSHEHEQSQNDNADGERENEREDIPQLDSTSFADFLPAQEELERQANQQLQTDDTPAHPQIQQQQQSNGNTTPASRHKSNAESALARLKKGPPGSCDICARTETTVWRKLTLGDQDLKVCNPCGLYHKKFGVIRPPELWDDGNSIRRRRTGPRSSTRPEGEDESGADERPAKRAKRGGNTKKKDDQDMMDEEGSRVELSVALMAGLSAISASAEAQQGGDEDLVHQQDQSTVLDAAQLDQSQEERQDDSLDLHHDESAEALNHNDLSSVFAI</sequence>
<keyword evidence="1" id="KW-0862">Zinc</keyword>
<evidence type="ECO:0000259" key="3">
    <source>
        <dbReference type="PROSITE" id="PS50114"/>
    </source>
</evidence>
<evidence type="ECO:0000259" key="4">
    <source>
        <dbReference type="PROSITE" id="PS50217"/>
    </source>
</evidence>
<evidence type="ECO:0000256" key="1">
    <source>
        <dbReference type="PROSITE-ProRule" id="PRU00094"/>
    </source>
</evidence>
<feature type="compositionally biased region" description="Polar residues" evidence="2">
    <location>
        <begin position="53"/>
        <end position="70"/>
    </location>
</feature>
<keyword evidence="1" id="KW-0863">Zinc-finger</keyword>
<evidence type="ECO:0000256" key="2">
    <source>
        <dbReference type="SAM" id="MobiDB-lite"/>
    </source>
</evidence>
<evidence type="ECO:0000313" key="5">
    <source>
        <dbReference type="EMBL" id="WRT70262.1"/>
    </source>
</evidence>
<dbReference type="SMART" id="SM00401">
    <property type="entry name" value="ZnF_GATA"/>
    <property type="match status" value="1"/>
</dbReference>
<dbReference type="SUPFAM" id="SSF57716">
    <property type="entry name" value="Glucocorticoid receptor-like (DNA-binding domain)"/>
    <property type="match status" value="1"/>
</dbReference>
<dbReference type="Proteomes" id="UP001329825">
    <property type="component" value="Chromosome 10"/>
</dbReference>
<feature type="compositionally biased region" description="Basic and acidic residues" evidence="2">
    <location>
        <begin position="89"/>
        <end position="109"/>
    </location>
</feature>
<protein>
    <recommendedName>
        <fullName evidence="7">GATA-type domain-containing protein</fullName>
    </recommendedName>
</protein>
<keyword evidence="1" id="KW-0479">Metal-binding</keyword>
<dbReference type="GeneID" id="87959387"/>
<keyword evidence="6" id="KW-1185">Reference proteome</keyword>
<feature type="domain" description="BZIP" evidence="4">
    <location>
        <begin position="91"/>
        <end position="138"/>
    </location>
</feature>
<dbReference type="Gene3D" id="1.20.5.170">
    <property type="match status" value="1"/>
</dbReference>
<dbReference type="PROSITE" id="PS50114">
    <property type="entry name" value="GATA_ZN_FINGER_2"/>
    <property type="match status" value="1"/>
</dbReference>
<dbReference type="InterPro" id="IPR000679">
    <property type="entry name" value="Znf_GATA"/>
</dbReference>
<dbReference type="SUPFAM" id="SSF57959">
    <property type="entry name" value="Leucine zipper domain"/>
    <property type="match status" value="1"/>
</dbReference>
<dbReference type="PROSITE" id="PS50217">
    <property type="entry name" value="BZIP"/>
    <property type="match status" value="1"/>
</dbReference>
<feature type="compositionally biased region" description="Basic residues" evidence="2">
    <location>
        <begin position="506"/>
        <end position="518"/>
    </location>
</feature>
<feature type="region of interest" description="Disordered" evidence="2">
    <location>
        <begin position="167"/>
        <end position="202"/>
    </location>
</feature>
<feature type="region of interest" description="Disordered" evidence="2">
    <location>
        <begin position="261"/>
        <end position="284"/>
    </location>
</feature>
<feature type="region of interest" description="Disordered" evidence="2">
    <location>
        <begin position="811"/>
        <end position="872"/>
    </location>
</feature>
<evidence type="ECO:0008006" key="7">
    <source>
        <dbReference type="Google" id="ProtNLM"/>
    </source>
</evidence>
<organism evidence="5 6">
    <name type="scientific">Kwoniella shivajii</name>
    <dbReference type="NCBI Taxonomy" id="564305"/>
    <lineage>
        <taxon>Eukaryota</taxon>
        <taxon>Fungi</taxon>
        <taxon>Dikarya</taxon>
        <taxon>Basidiomycota</taxon>
        <taxon>Agaricomycotina</taxon>
        <taxon>Tremellomycetes</taxon>
        <taxon>Tremellales</taxon>
        <taxon>Cryptococcaceae</taxon>
        <taxon>Kwoniella</taxon>
    </lineage>
</organism>
<dbReference type="Pfam" id="PF07716">
    <property type="entry name" value="bZIP_2"/>
    <property type="match status" value="1"/>
</dbReference>
<feature type="compositionally biased region" description="Basic and acidic residues" evidence="2">
    <location>
        <begin position="601"/>
        <end position="624"/>
    </location>
</feature>
<dbReference type="Gene3D" id="3.30.50.10">
    <property type="entry name" value="Erythroid Transcription Factor GATA-1, subunit A"/>
    <property type="match status" value="1"/>
</dbReference>
<reference evidence="5 6" key="1">
    <citation type="submission" date="2024-01" db="EMBL/GenBank/DDBJ databases">
        <title>Comparative genomics of Cryptococcus and Kwoniella reveals pathogenesis evolution and contrasting modes of karyotype evolution via chromosome fusion or intercentromeric recombination.</title>
        <authorList>
            <person name="Coelho M.A."/>
            <person name="David-Palma M."/>
            <person name="Shea T."/>
            <person name="Bowers K."/>
            <person name="McGinley-Smith S."/>
            <person name="Mohammad A.W."/>
            <person name="Gnirke A."/>
            <person name="Yurkov A.M."/>
            <person name="Nowrousian M."/>
            <person name="Sun S."/>
            <person name="Cuomo C.A."/>
            <person name="Heitman J."/>
        </authorList>
    </citation>
    <scope>NUCLEOTIDE SEQUENCE [LARGE SCALE GENOMIC DNA]</scope>
    <source>
        <strain evidence="5">CBS 11374</strain>
    </source>
</reference>
<feature type="region of interest" description="Disordered" evidence="2">
    <location>
        <begin position="734"/>
        <end position="792"/>
    </location>
</feature>
<dbReference type="InterPro" id="IPR013088">
    <property type="entry name" value="Znf_NHR/GATA"/>
</dbReference>
<dbReference type="CDD" id="cd00202">
    <property type="entry name" value="ZnF_GATA"/>
    <property type="match status" value="1"/>
</dbReference>
<dbReference type="InterPro" id="IPR004827">
    <property type="entry name" value="bZIP"/>
</dbReference>
<feature type="compositionally biased region" description="Basic and acidic residues" evidence="2">
    <location>
        <begin position="168"/>
        <end position="188"/>
    </location>
</feature>
<feature type="domain" description="GATA-type" evidence="3">
    <location>
        <begin position="690"/>
        <end position="748"/>
    </location>
</feature>
<dbReference type="RefSeq" id="XP_062795001.1">
    <property type="nucleotide sequence ID" value="XM_062938950.1"/>
</dbReference>
<proteinExistence type="predicted"/>
<accession>A0ABZ1D9J0</accession>
<feature type="region of interest" description="Disordered" evidence="2">
    <location>
        <begin position="487"/>
        <end position="532"/>
    </location>
</feature>
<feature type="compositionally biased region" description="Low complexity" evidence="2">
    <location>
        <begin position="10"/>
        <end position="28"/>
    </location>
</feature>
<feature type="region of interest" description="Disordered" evidence="2">
    <location>
        <begin position="592"/>
        <end position="631"/>
    </location>
</feature>
<dbReference type="EMBL" id="CP141890">
    <property type="protein sequence ID" value="WRT70262.1"/>
    <property type="molecule type" value="Genomic_DNA"/>
</dbReference>
<name>A0ABZ1D9J0_9TREE</name>
<feature type="compositionally biased region" description="Basic and acidic residues" evidence="2">
    <location>
        <begin position="842"/>
        <end position="857"/>
    </location>
</feature>
<evidence type="ECO:0000313" key="6">
    <source>
        <dbReference type="Proteomes" id="UP001329825"/>
    </source>
</evidence>
<feature type="region of interest" description="Disordered" evidence="2">
    <location>
        <begin position="646"/>
        <end position="697"/>
    </location>
</feature>
<feature type="region of interest" description="Disordered" evidence="2">
    <location>
        <begin position="1"/>
        <end position="119"/>
    </location>
</feature>
<gene>
    <name evidence="5" type="ORF">IL334_007257</name>
</gene>